<keyword evidence="5" id="KW-1185">Reference proteome</keyword>
<feature type="compositionally biased region" description="Low complexity" evidence="2">
    <location>
        <begin position="178"/>
        <end position="199"/>
    </location>
</feature>
<evidence type="ECO:0000259" key="3">
    <source>
        <dbReference type="SMART" id="SM00507"/>
    </source>
</evidence>
<evidence type="ECO:0000256" key="2">
    <source>
        <dbReference type="SAM" id="MobiDB-lite"/>
    </source>
</evidence>
<feature type="compositionally biased region" description="Low complexity" evidence="2">
    <location>
        <begin position="589"/>
        <end position="603"/>
    </location>
</feature>
<name>A0ABR8YG71_9MICC</name>
<dbReference type="RefSeq" id="WP_191746144.1">
    <property type="nucleotide sequence ID" value="NZ_JACSQC010000002.1"/>
</dbReference>
<accession>A0ABR8YG71</accession>
<feature type="region of interest" description="Disordered" evidence="2">
    <location>
        <begin position="129"/>
        <end position="208"/>
    </location>
</feature>
<dbReference type="InterPro" id="IPR002711">
    <property type="entry name" value="HNH"/>
</dbReference>
<evidence type="ECO:0000313" key="4">
    <source>
        <dbReference type="EMBL" id="MBD8043219.1"/>
    </source>
</evidence>
<organism evidence="4 5">
    <name type="scientific">Arthrobacter pullicola</name>
    <dbReference type="NCBI Taxonomy" id="2762224"/>
    <lineage>
        <taxon>Bacteria</taxon>
        <taxon>Bacillati</taxon>
        <taxon>Actinomycetota</taxon>
        <taxon>Actinomycetes</taxon>
        <taxon>Micrococcales</taxon>
        <taxon>Micrococcaceae</taxon>
        <taxon>Arthrobacter</taxon>
    </lineage>
</organism>
<evidence type="ECO:0000313" key="5">
    <source>
        <dbReference type="Proteomes" id="UP000652763"/>
    </source>
</evidence>
<dbReference type="SMART" id="SM00507">
    <property type="entry name" value="HNHc"/>
    <property type="match status" value="1"/>
</dbReference>
<dbReference type="CDD" id="cd00085">
    <property type="entry name" value="HNHc"/>
    <property type="match status" value="1"/>
</dbReference>
<feature type="region of interest" description="Disordered" evidence="2">
    <location>
        <begin position="562"/>
        <end position="637"/>
    </location>
</feature>
<dbReference type="Proteomes" id="UP000652763">
    <property type="component" value="Unassembled WGS sequence"/>
</dbReference>
<proteinExistence type="inferred from homology"/>
<dbReference type="Pfam" id="PF02720">
    <property type="entry name" value="DUF222"/>
    <property type="match status" value="1"/>
</dbReference>
<sequence>MDLADVPEGLDGRLSLRSVELLGFAETVGALERLGALICWAQAQQARAATRLEELFARDIARAAGRENPGLALSLAAAEAGALLNLPHMSAMRLVSESSRLSREHPQTLARLAEGRIGYQHARIILDETQHVPDTPDPDDGANHDAGPADGGGGTGADVPSQGEDSQPTLDLLGQGNADDGAAAPDSAGSRGSADSPDALGNADAEPVSMRQRFEADLLSTAEGRTAAGFGKKARRLRESRFPETISVRHRDALEKRRVCFEALPDGMSCLTAFMAAERGQAIYTALSGAARAGKTAGDPRTMDQLRADAFATVMLDGGGPGDALPPAVRREGTTRPGDPAISKIPAVSKIPAISKIPAAPKVPAVPDIPPALAGKSGQPTDGAEGAAPRRGSRRADRHRGRFRTKTEVMVLINLDTLAGLDEAPAELNGYGPISPEAGRRMILQALSWTPLLQDPATGEILGVGRRRRIPAGLKRWLQARDGTCRFPGCAVSVTRSEIDHTRPWARGGPTEHSNLEHLCPKHHRFKTLGHWKARQPQPGTIEWTSPAGQAYRTEAALDYLGREPAGPGAGPGAGPDAETGAGVGGAAVTGTDVDAGTAAGDGHASGLGASNKRGAWVSAGTGARPDEREDNDPPPF</sequence>
<dbReference type="InterPro" id="IPR003870">
    <property type="entry name" value="DUF222"/>
</dbReference>
<protein>
    <submittedName>
        <fullName evidence="4">DUF222 domain-containing protein</fullName>
    </submittedName>
</protein>
<comment type="similarity">
    <text evidence="1">Belongs to the Rv1128c/1148c/1588c/1702c/1945/3466 family.</text>
</comment>
<dbReference type="EMBL" id="JACSQC010000002">
    <property type="protein sequence ID" value="MBD8043219.1"/>
    <property type="molecule type" value="Genomic_DNA"/>
</dbReference>
<dbReference type="Pfam" id="PF01844">
    <property type="entry name" value="HNH"/>
    <property type="match status" value="1"/>
</dbReference>
<feature type="domain" description="HNH nuclease" evidence="3">
    <location>
        <begin position="473"/>
        <end position="525"/>
    </location>
</feature>
<reference evidence="4 5" key="1">
    <citation type="submission" date="2020-08" db="EMBL/GenBank/DDBJ databases">
        <title>A Genomic Blueprint of the Chicken Gut Microbiome.</title>
        <authorList>
            <person name="Gilroy R."/>
            <person name="Ravi A."/>
            <person name="Getino M."/>
            <person name="Pursley I."/>
            <person name="Horton D.L."/>
            <person name="Alikhan N.-F."/>
            <person name="Baker D."/>
            <person name="Gharbi K."/>
            <person name="Hall N."/>
            <person name="Watson M."/>
            <person name="Adriaenssens E.M."/>
            <person name="Foster-Nyarko E."/>
            <person name="Jarju S."/>
            <person name="Secka A."/>
            <person name="Antonio M."/>
            <person name="Oren A."/>
            <person name="Chaudhuri R."/>
            <person name="La Ragione R.M."/>
            <person name="Hildebrand F."/>
            <person name="Pallen M.J."/>
        </authorList>
    </citation>
    <scope>NUCLEOTIDE SEQUENCE [LARGE SCALE GENOMIC DNA]</scope>
    <source>
        <strain evidence="4 5">Sa2BUA2</strain>
    </source>
</reference>
<dbReference type="InterPro" id="IPR003615">
    <property type="entry name" value="HNH_nuc"/>
</dbReference>
<dbReference type="Gene3D" id="1.10.30.50">
    <property type="match status" value="1"/>
</dbReference>
<feature type="region of interest" description="Disordered" evidence="2">
    <location>
        <begin position="368"/>
        <end position="399"/>
    </location>
</feature>
<gene>
    <name evidence="4" type="ORF">H9638_05265</name>
</gene>
<evidence type="ECO:0000256" key="1">
    <source>
        <dbReference type="ARBA" id="ARBA00023450"/>
    </source>
</evidence>
<comment type="caution">
    <text evidence="4">The sequence shown here is derived from an EMBL/GenBank/DDBJ whole genome shotgun (WGS) entry which is preliminary data.</text>
</comment>